<proteinExistence type="predicted"/>
<feature type="transmembrane region" description="Helical" evidence="5">
    <location>
        <begin position="435"/>
        <end position="458"/>
    </location>
</feature>
<evidence type="ECO:0000256" key="4">
    <source>
        <dbReference type="SAM" id="MobiDB-lite"/>
    </source>
</evidence>
<keyword evidence="8" id="KW-1185">Reference proteome</keyword>
<feature type="compositionally biased region" description="Acidic residues" evidence="4">
    <location>
        <begin position="2101"/>
        <end position="2111"/>
    </location>
</feature>
<feature type="domain" description="Protein kinase" evidence="6">
    <location>
        <begin position="94"/>
        <end position="383"/>
    </location>
</feature>
<feature type="compositionally biased region" description="Basic residues" evidence="4">
    <location>
        <begin position="1"/>
        <end position="10"/>
    </location>
</feature>
<evidence type="ECO:0000313" key="8">
    <source>
        <dbReference type="Proteomes" id="UP000007800"/>
    </source>
</evidence>
<evidence type="ECO:0000259" key="6">
    <source>
        <dbReference type="PROSITE" id="PS50011"/>
    </source>
</evidence>
<evidence type="ECO:0000256" key="1">
    <source>
        <dbReference type="ARBA" id="ARBA00022723"/>
    </source>
</evidence>
<feature type="region of interest" description="Disordered" evidence="4">
    <location>
        <begin position="1304"/>
        <end position="1331"/>
    </location>
</feature>
<dbReference type="Gene3D" id="1.10.510.10">
    <property type="entry name" value="Transferase(Phosphotransferase) domain 1"/>
    <property type="match status" value="1"/>
</dbReference>
<dbReference type="GO" id="GO:0044773">
    <property type="term" value="P:mitotic DNA damage checkpoint signaling"/>
    <property type="evidence" value="ECO:0007669"/>
    <property type="project" value="TreeGrafter"/>
</dbReference>
<reference evidence="7 8" key="1">
    <citation type="submission" date="2008-07" db="EMBL/GenBank/DDBJ databases">
        <authorList>
            <person name="El-Sayed N."/>
            <person name="Caler E."/>
            <person name="Inman J."/>
            <person name="Amedeo P."/>
            <person name="Hass B."/>
            <person name="Wortman J."/>
        </authorList>
    </citation>
    <scope>NUCLEOTIDE SEQUENCE [LARGE SCALE GENOMIC DNA]</scope>
    <source>
        <strain evidence="8">ATCC 50983 / TXsc</strain>
    </source>
</reference>
<dbReference type="RefSeq" id="XP_002775753.1">
    <property type="nucleotide sequence ID" value="XM_002775707.1"/>
</dbReference>
<evidence type="ECO:0000256" key="5">
    <source>
        <dbReference type="SAM" id="Phobius"/>
    </source>
</evidence>
<dbReference type="InterPro" id="IPR011009">
    <property type="entry name" value="Kinase-like_dom_sf"/>
</dbReference>
<dbReference type="GeneID" id="9041806"/>
<dbReference type="PANTHER" id="PTHR44167:SF24">
    <property type="entry name" value="SERINE_THREONINE-PROTEIN KINASE CHK2"/>
    <property type="match status" value="1"/>
</dbReference>
<evidence type="ECO:0000256" key="3">
    <source>
        <dbReference type="PROSITE-ProRule" id="PRU10141"/>
    </source>
</evidence>
<evidence type="ECO:0000313" key="7">
    <source>
        <dbReference type="EMBL" id="EER07569.1"/>
    </source>
</evidence>
<name>C5L6S9_PERM5</name>
<dbReference type="GO" id="GO:0046872">
    <property type="term" value="F:metal ion binding"/>
    <property type="evidence" value="ECO:0007669"/>
    <property type="project" value="UniProtKB-KW"/>
</dbReference>
<dbReference type="CDD" id="cd19821">
    <property type="entry name" value="Bbox1_BBX-like"/>
    <property type="match status" value="1"/>
</dbReference>
<feature type="region of interest" description="Disordered" evidence="4">
    <location>
        <begin position="2099"/>
        <end position="2129"/>
    </location>
</feature>
<keyword evidence="1" id="KW-0479">Metal-binding</keyword>
<keyword evidence="2" id="KW-0862">Zinc</keyword>
<sequence>MPGLGQRRKIQLPDVQAAPLPPSSPMLDSHGYVLSEAIPLKSHSAHGRGSDRKSGKLGSKAESVTQKALNLTCSSAYEVLMEREEEEIQVHEDYDFIEQIGRGSSSTVWRAVSRAPGPTTTVAIKEYMRSGEGEMECFAEREFDMLRTLHHRNIVRPVNLYLGEKIYLALEYVPGKTLEEIPGPYSEAACRNVLRQLLNALFYLHSSKHICHRDVKPSNIVAVEPSRLEMSLIVLIDFNIASQFQSTPIGFSDQPCIRGEEGSAVSSATSTSGMITPTGTCGYMAPEVFAGGNGEALHEDGQNEQSPLTRYLSRHQGVSSGSSYNEKVDVWSAGQVLKHMLQDGEGRMASNVSPGGVELMEAMTASDSVSRPSVQQCLVHSWLVETTEYEDAMNAVRRSRREHKSKTTTAQFALNKTAALLEERRAARAACRMQAILTAAVCVTLIAFVFPSAVYWLLEIVMKIVLRRSLSDLSLKRPSGGGAEVEISTADENTRIWAKVGPLSISFWHFGLVIPSIDVNVDILEIANKDGKSPRREGAGPANSGKSSWWKELLYKSCFINIGIVKVKFTLPGHHLGVDLSRVRYWVVIEKLYLAKAGPVSQLKWRLIQLDGQSSIEPNRWEVLRLPDCSVNLNYSGPTPEVQIVAEALRVEIPVLLYRETLLVFGHLMLKPDPEVSGDDPEKDVIDPSMPAVNCGFALGSLVVSVSDLAVGRCELLGERLTGVLHSEGSWPDYDIKIPSLRLDDIDLEGVRKTALRLDPAAEEHYVEVHGRGIYIDVDMDRLWGLIGPESFVAWFKAIDHMTDVFKSIRKPWKIVRRNELVKQYYAWELCRRAPTKEAVPYRYVPDPIRVRLRARSVEIQIEAGQRLVAENGFLMFDDQLWKFVVHVDNAVLYGLDNVDQKLITAKGIDVWVPLSVFPQLSRPLGPFPVVPDFVKNASAQWPERGALPIAVLFSDVVTKFDDALFGCINYLIEAAVHDIDRFPEVVDTGTRVFLDPPQFKSMLFVGTNVVADFPIPGIPPLKMGSLELAMGPTKDSMHVAVCRASIAGCLYMRNDIHVKVSCHRSDLNDPLDDIKVNRDWCRPAPRYEGEPPRVLRTLRLWVTHLPEWVRKSKDRNRKLALTAECSVREAALLAAGAVEAFHAFDREFTSTGPPKGPLKDLAVDLCGAMRFLLGNPSTGRKRRFSFDDDDVHEAEPLEKSGICLSSEAIHFTYLEDTKEMECTLTAVIVQMLPKVITACLPEAHFALLDQGTRAVVVLGTESVSPEIAAFENALSVSCRLGELQHLLEDLLVEYELASALGLHPPSPKRASRSGSDGTMPVLTPLEEPDPGPIPEPLRMVLSVEFLSGMCFTWAVRGLEPLQLLTADPISARLVFNTHGATGSPALVLPALGPTQDPILAHWLTEPWCLEQGASSSSTSSKGSEAHSWDIDSVLIGKLNAFMKGLKYLKDLKPGLIENAAVYSMGEGILDKPVYAQFDAAFTNPTMRWGAGSSISHVNSVQLRLLVHNLPSSPDAIRDTVDPPVCISWSAEFRDSASTGNQRLSLCVVPEFHIPMVLQLIGSPADFYQINGQNVRVSLNQSGKKKKRSLSRTMHRRLRTTSVTGVSPSAIFGNLRVAFNILLSEITCKCGAWRCGASEISLATDSSCATGSIVGSIRNGVIGFEVVRPHRLTPAFERHCAFCTPRDNPYPLRNVAPFVEIEDITLTLHSNLVPTFGAGRCRVSDDPHEVALLYLGVHGTRISWSPVIQRCMRMTLLNVDQFFTMMNRWRARFVEGLKYHDKMRLAEALARRPEAALSRDEGTGDGQDEDDVEEEPLHVRIEKAWSAVMLVGRSASAVLRVSDVQLNCHYAAAADGKAATIEHEDTSTLSTTPSTPCGEEFKCGCGLLAGHAVYEEDYRPGEGWTWWIRQHTDDTPLPPLPPFNLSVAAASIEEIRLGAYPWKQIAKAIITNDELGFDDDLDINEREDDSIAGKLPNGAQLVLCIGEAIAEVRAHRTSTTVVDSNSNLRVTLALTLDGLRGLVGSTKPYGVAWSGSYGDTLTSVTELSKFTLRGTADILPVGDSSVQAYVDRIFLAADDLSFHQVVSVITECLLYRPGTHEDDDADTGDDELISRSVPPSNEPSDAPVTLTERISPGELKRLRSEISDVVSEDFGDGSPSGSKLVIEYSVGELTMNLAHADSVFLKLKLDEAAGTHVFAHSDPGHPMMFSFELRDITVTGNEGMQIIRGAHSRGTSLLQFRGQDRIMQHNGQRWHIYDAVTVNLAPIVVNSTQQMFEEVYAFIFLDPTGEDMSLSDRFKTKEDSKNDKPAELIFFKYIRFGDINALFSYKSKRMTLKDVSLKVRHYVRKRRLWTWRDCLDEWGSASLSHQSDSEVQCKLLAEEHLAQSSIVSNSSNPPEEDNSDVRYRARCQLFLKLALALVATMITMIYFLWGPPICHLGSNRQLDRTLAASPTCSHLIWDTYHPLAAQSGAMRILTKHPDLNRAFDASLTGIDSDARESSFVASVEATELPPRMPIRRVAQHGFVGVERQQYFQDTFTYLFKVRSFRIHLGNRKLPAPRDLIRRSGVDFFEVVLCKVRLGQTEIRVASSGEAGSCAASPFDGRPPPALLQGLPCDICETNCSTLWCVNDEARLCKECDYRLHEVGKLGEELLRHMRESSMIIRQRHVRVPINERPGTDTGVCHLAPLRDGVEELPAAWWDRKLEIPVSNIAKEEQYPINLDQARLQPLVAAYQEAVSIDSNKSEPRLDTKFGLPFMGPRQCTNVHLREFLLSLLHEIDSLASQLERESGVSVDTRLRTVHSHAMQKLTFHCEKVMTDLLTAEETAQNHLNILKWARELVAPQQELMTPKVWLELWVEHYRLLKDLAESINADVSSQEKIAEPSHIVEKCSMKVELSMSNEPTMASSRTYYSAH</sequence>
<keyword evidence="5" id="KW-1133">Transmembrane helix</keyword>
<protein>
    <recommendedName>
        <fullName evidence="6">Protein kinase domain-containing protein</fullName>
    </recommendedName>
</protein>
<keyword evidence="5" id="KW-0472">Membrane</keyword>
<dbReference type="GO" id="GO:0004674">
    <property type="term" value="F:protein serine/threonine kinase activity"/>
    <property type="evidence" value="ECO:0007669"/>
    <property type="project" value="TreeGrafter"/>
</dbReference>
<dbReference type="SUPFAM" id="SSF56112">
    <property type="entry name" value="Protein kinase-like (PK-like)"/>
    <property type="match status" value="1"/>
</dbReference>
<dbReference type="InParanoid" id="C5L6S9"/>
<dbReference type="PANTHER" id="PTHR44167">
    <property type="entry name" value="OVARIAN-SPECIFIC SERINE/THREONINE-PROTEIN KINASE LOK-RELATED"/>
    <property type="match status" value="1"/>
</dbReference>
<dbReference type="Proteomes" id="UP000007800">
    <property type="component" value="Unassembled WGS sequence"/>
</dbReference>
<dbReference type="EMBL" id="GG679838">
    <property type="protein sequence ID" value="EER07569.1"/>
    <property type="molecule type" value="Genomic_DNA"/>
</dbReference>
<keyword evidence="3" id="KW-0547">Nucleotide-binding</keyword>
<keyword evidence="5" id="KW-0812">Transmembrane</keyword>
<dbReference type="OrthoDB" id="430514at2759"/>
<feature type="binding site" evidence="3">
    <location>
        <position position="125"/>
    </location>
    <ligand>
        <name>ATP</name>
        <dbReference type="ChEBI" id="CHEBI:30616"/>
    </ligand>
</feature>
<dbReference type="OMA" id="PYSEAAC"/>
<dbReference type="InterPro" id="IPR017441">
    <property type="entry name" value="Protein_kinase_ATP_BS"/>
</dbReference>
<gene>
    <name evidence="7" type="ORF">Pmar_PMAR005002</name>
</gene>
<feature type="region of interest" description="Disordered" evidence="4">
    <location>
        <begin position="1"/>
        <end position="28"/>
    </location>
</feature>
<dbReference type="GO" id="GO:0005634">
    <property type="term" value="C:nucleus"/>
    <property type="evidence" value="ECO:0007669"/>
    <property type="project" value="TreeGrafter"/>
</dbReference>
<evidence type="ECO:0000256" key="2">
    <source>
        <dbReference type="ARBA" id="ARBA00022833"/>
    </source>
</evidence>
<keyword evidence="3" id="KW-0067">ATP-binding</keyword>
<dbReference type="GO" id="GO:0005524">
    <property type="term" value="F:ATP binding"/>
    <property type="evidence" value="ECO:0007669"/>
    <property type="project" value="UniProtKB-UniRule"/>
</dbReference>
<feature type="region of interest" description="Disordered" evidence="4">
    <location>
        <begin position="40"/>
        <end position="61"/>
    </location>
</feature>
<dbReference type="InterPro" id="IPR049808">
    <property type="entry name" value="CONSTANS-like_Bbox1"/>
</dbReference>
<accession>C5L6S9</accession>
<dbReference type="InterPro" id="IPR000719">
    <property type="entry name" value="Prot_kinase_dom"/>
</dbReference>
<dbReference type="SMART" id="SM00220">
    <property type="entry name" value="S_TKc"/>
    <property type="match status" value="1"/>
</dbReference>
<feature type="region of interest" description="Disordered" evidence="4">
    <location>
        <begin position="1794"/>
        <end position="1813"/>
    </location>
</feature>
<dbReference type="PROSITE" id="PS00107">
    <property type="entry name" value="PROTEIN_KINASE_ATP"/>
    <property type="match status" value="1"/>
</dbReference>
<dbReference type="Pfam" id="PF00069">
    <property type="entry name" value="Pkinase"/>
    <property type="match status" value="1"/>
</dbReference>
<organism evidence="8">
    <name type="scientific">Perkinsus marinus (strain ATCC 50983 / TXsc)</name>
    <dbReference type="NCBI Taxonomy" id="423536"/>
    <lineage>
        <taxon>Eukaryota</taxon>
        <taxon>Sar</taxon>
        <taxon>Alveolata</taxon>
        <taxon>Perkinsozoa</taxon>
        <taxon>Perkinsea</taxon>
        <taxon>Perkinsida</taxon>
        <taxon>Perkinsidae</taxon>
        <taxon>Perkinsus</taxon>
    </lineage>
</organism>
<dbReference type="PROSITE" id="PS50011">
    <property type="entry name" value="PROTEIN_KINASE_DOM"/>
    <property type="match status" value="1"/>
</dbReference>